<evidence type="ECO:0000313" key="3">
    <source>
        <dbReference type="EMBL" id="OWF54329.1"/>
    </source>
</evidence>
<gene>
    <name evidence="3" type="ORF">KP79_PYT12292</name>
</gene>
<feature type="compositionally biased region" description="Basic and acidic residues" evidence="1">
    <location>
        <begin position="184"/>
        <end position="199"/>
    </location>
</feature>
<comment type="caution">
    <text evidence="3">The sequence shown here is derived from an EMBL/GenBank/DDBJ whole genome shotgun (WGS) entry which is preliminary data.</text>
</comment>
<evidence type="ECO:0000256" key="1">
    <source>
        <dbReference type="SAM" id="MobiDB-lite"/>
    </source>
</evidence>
<feature type="signal peptide" evidence="2">
    <location>
        <begin position="1"/>
        <end position="19"/>
    </location>
</feature>
<organism evidence="3 4">
    <name type="scientific">Mizuhopecten yessoensis</name>
    <name type="common">Japanese scallop</name>
    <name type="synonym">Patinopecten yessoensis</name>
    <dbReference type="NCBI Taxonomy" id="6573"/>
    <lineage>
        <taxon>Eukaryota</taxon>
        <taxon>Metazoa</taxon>
        <taxon>Spiralia</taxon>
        <taxon>Lophotrochozoa</taxon>
        <taxon>Mollusca</taxon>
        <taxon>Bivalvia</taxon>
        <taxon>Autobranchia</taxon>
        <taxon>Pteriomorphia</taxon>
        <taxon>Pectinida</taxon>
        <taxon>Pectinoidea</taxon>
        <taxon>Pectinidae</taxon>
        <taxon>Mizuhopecten</taxon>
    </lineage>
</organism>
<reference evidence="3 4" key="1">
    <citation type="journal article" date="2017" name="Nat. Ecol. Evol.">
        <title>Scallop genome provides insights into evolution of bilaterian karyotype and development.</title>
        <authorList>
            <person name="Wang S."/>
            <person name="Zhang J."/>
            <person name="Jiao W."/>
            <person name="Li J."/>
            <person name="Xun X."/>
            <person name="Sun Y."/>
            <person name="Guo X."/>
            <person name="Huan P."/>
            <person name="Dong B."/>
            <person name="Zhang L."/>
            <person name="Hu X."/>
            <person name="Sun X."/>
            <person name="Wang J."/>
            <person name="Zhao C."/>
            <person name="Wang Y."/>
            <person name="Wang D."/>
            <person name="Huang X."/>
            <person name="Wang R."/>
            <person name="Lv J."/>
            <person name="Li Y."/>
            <person name="Zhang Z."/>
            <person name="Liu B."/>
            <person name="Lu W."/>
            <person name="Hui Y."/>
            <person name="Liang J."/>
            <person name="Zhou Z."/>
            <person name="Hou R."/>
            <person name="Li X."/>
            <person name="Liu Y."/>
            <person name="Li H."/>
            <person name="Ning X."/>
            <person name="Lin Y."/>
            <person name="Zhao L."/>
            <person name="Xing Q."/>
            <person name="Dou J."/>
            <person name="Li Y."/>
            <person name="Mao J."/>
            <person name="Guo H."/>
            <person name="Dou H."/>
            <person name="Li T."/>
            <person name="Mu C."/>
            <person name="Jiang W."/>
            <person name="Fu Q."/>
            <person name="Fu X."/>
            <person name="Miao Y."/>
            <person name="Liu J."/>
            <person name="Yu Q."/>
            <person name="Li R."/>
            <person name="Liao H."/>
            <person name="Li X."/>
            <person name="Kong Y."/>
            <person name="Jiang Z."/>
            <person name="Chourrout D."/>
            <person name="Li R."/>
            <person name="Bao Z."/>
        </authorList>
    </citation>
    <scope>NUCLEOTIDE SEQUENCE [LARGE SCALE GENOMIC DNA]</scope>
    <source>
        <strain evidence="3 4">PY_sf001</strain>
    </source>
</reference>
<dbReference type="Proteomes" id="UP000242188">
    <property type="component" value="Unassembled WGS sequence"/>
</dbReference>
<dbReference type="EMBL" id="NEDP02001080">
    <property type="protein sequence ID" value="OWF54329.1"/>
    <property type="molecule type" value="Genomic_DNA"/>
</dbReference>
<sequence length="215" mass="24470">MRVLLTVAALCVVAIAVTARPNGQGGSRQEARRNRCRYDRSVAWDRTACNVDGADLDVAMATRTSPLLSGAEGCDATKTEEVKCSEIDERIARQERMEERKEMKKLHRENGCKYDFWTAEWNKTACEEVGADLSQARGTVTMTLVSQGQQECPLVKVKPVSCNRFEKWSYWKKQLMELKKKIKEMKHEKIASKRQEKQSTTEQTATEQQTTEQST</sequence>
<evidence type="ECO:0000256" key="2">
    <source>
        <dbReference type="SAM" id="SignalP"/>
    </source>
</evidence>
<name>A0A210QZY9_MIZYE</name>
<evidence type="ECO:0000313" key="4">
    <source>
        <dbReference type="Proteomes" id="UP000242188"/>
    </source>
</evidence>
<protein>
    <submittedName>
        <fullName evidence="3">Uncharacterized protein</fullName>
    </submittedName>
</protein>
<accession>A0A210QZY9</accession>
<dbReference type="AlphaFoldDB" id="A0A210QZY9"/>
<proteinExistence type="predicted"/>
<feature type="compositionally biased region" description="Low complexity" evidence="1">
    <location>
        <begin position="200"/>
        <end position="215"/>
    </location>
</feature>
<feature type="region of interest" description="Disordered" evidence="1">
    <location>
        <begin position="184"/>
        <end position="215"/>
    </location>
</feature>
<keyword evidence="4" id="KW-1185">Reference proteome</keyword>
<feature type="chain" id="PRO_5011967615" evidence="2">
    <location>
        <begin position="20"/>
        <end position="215"/>
    </location>
</feature>
<keyword evidence="2" id="KW-0732">Signal</keyword>